<name>A0A0C3DG26_9AGAM</name>
<dbReference type="InParanoid" id="A0A0C3DG26"/>
<organism evidence="1 2">
    <name type="scientific">Scleroderma citrinum Foug A</name>
    <dbReference type="NCBI Taxonomy" id="1036808"/>
    <lineage>
        <taxon>Eukaryota</taxon>
        <taxon>Fungi</taxon>
        <taxon>Dikarya</taxon>
        <taxon>Basidiomycota</taxon>
        <taxon>Agaricomycotina</taxon>
        <taxon>Agaricomycetes</taxon>
        <taxon>Agaricomycetidae</taxon>
        <taxon>Boletales</taxon>
        <taxon>Sclerodermatineae</taxon>
        <taxon>Sclerodermataceae</taxon>
        <taxon>Scleroderma</taxon>
    </lineage>
</organism>
<accession>A0A0C3DG26</accession>
<keyword evidence="2" id="KW-1185">Reference proteome</keyword>
<dbReference type="HOGENOM" id="CLU_1670425_0_0_1"/>
<reference evidence="1 2" key="1">
    <citation type="submission" date="2014-04" db="EMBL/GenBank/DDBJ databases">
        <authorList>
            <consortium name="DOE Joint Genome Institute"/>
            <person name="Kuo A."/>
            <person name="Kohler A."/>
            <person name="Nagy L.G."/>
            <person name="Floudas D."/>
            <person name="Copeland A."/>
            <person name="Barry K.W."/>
            <person name="Cichocki N."/>
            <person name="Veneault-Fourrey C."/>
            <person name="LaButti K."/>
            <person name="Lindquist E.A."/>
            <person name="Lipzen A."/>
            <person name="Lundell T."/>
            <person name="Morin E."/>
            <person name="Murat C."/>
            <person name="Sun H."/>
            <person name="Tunlid A."/>
            <person name="Henrissat B."/>
            <person name="Grigoriev I.V."/>
            <person name="Hibbett D.S."/>
            <person name="Martin F."/>
            <person name="Nordberg H.P."/>
            <person name="Cantor M.N."/>
            <person name="Hua S.X."/>
        </authorList>
    </citation>
    <scope>NUCLEOTIDE SEQUENCE [LARGE SCALE GENOMIC DNA]</scope>
    <source>
        <strain evidence="1 2">Foug A</strain>
    </source>
</reference>
<dbReference type="AlphaFoldDB" id="A0A0C3DG26"/>
<evidence type="ECO:0000313" key="1">
    <source>
        <dbReference type="EMBL" id="KIM55329.1"/>
    </source>
</evidence>
<evidence type="ECO:0000313" key="2">
    <source>
        <dbReference type="Proteomes" id="UP000053989"/>
    </source>
</evidence>
<gene>
    <name evidence="1" type="ORF">SCLCIDRAFT_303407</name>
</gene>
<reference evidence="2" key="2">
    <citation type="submission" date="2015-01" db="EMBL/GenBank/DDBJ databases">
        <title>Evolutionary Origins and Diversification of the Mycorrhizal Mutualists.</title>
        <authorList>
            <consortium name="DOE Joint Genome Institute"/>
            <consortium name="Mycorrhizal Genomics Consortium"/>
            <person name="Kohler A."/>
            <person name="Kuo A."/>
            <person name="Nagy L.G."/>
            <person name="Floudas D."/>
            <person name="Copeland A."/>
            <person name="Barry K.W."/>
            <person name="Cichocki N."/>
            <person name="Veneault-Fourrey C."/>
            <person name="LaButti K."/>
            <person name="Lindquist E.A."/>
            <person name="Lipzen A."/>
            <person name="Lundell T."/>
            <person name="Morin E."/>
            <person name="Murat C."/>
            <person name="Riley R."/>
            <person name="Ohm R."/>
            <person name="Sun H."/>
            <person name="Tunlid A."/>
            <person name="Henrissat B."/>
            <person name="Grigoriev I.V."/>
            <person name="Hibbett D.S."/>
            <person name="Martin F."/>
        </authorList>
    </citation>
    <scope>NUCLEOTIDE SEQUENCE [LARGE SCALE GENOMIC DNA]</scope>
    <source>
        <strain evidence="2">Foug A</strain>
    </source>
</reference>
<sequence>MFCGPGAFPRWFQSQAVSHYPLRQTCPPCKTPKAWSLRTETGRKAHSLPVFSGRTLSRPLTDIGRTANMVLMRMLHKSPQNCNSFTTFLVLVQRPLFDVVLTYFNSGSIERRQFTHIWYVDKTSTSSRSHQISPDNCAETLAPTSSAFSFCTLLCRTF</sequence>
<dbReference type="EMBL" id="KN822136">
    <property type="protein sequence ID" value="KIM55329.1"/>
    <property type="molecule type" value="Genomic_DNA"/>
</dbReference>
<dbReference type="Proteomes" id="UP000053989">
    <property type="component" value="Unassembled WGS sequence"/>
</dbReference>
<protein>
    <submittedName>
        <fullName evidence="1">Uncharacterized protein</fullName>
    </submittedName>
</protein>
<proteinExistence type="predicted"/>